<dbReference type="InterPro" id="IPR015068">
    <property type="entry name" value="DUF1877"/>
</dbReference>
<dbReference type="EMBL" id="JAAXOM010000004">
    <property type="protein sequence ID" value="NKX89119.1"/>
    <property type="molecule type" value="Genomic_DNA"/>
</dbReference>
<dbReference type="Gene3D" id="3.40.1760.10">
    <property type="entry name" value="YfbM-like super family"/>
    <property type="match status" value="1"/>
</dbReference>
<evidence type="ECO:0000313" key="1">
    <source>
        <dbReference type="EMBL" id="NKX89119.1"/>
    </source>
</evidence>
<evidence type="ECO:0000313" key="2">
    <source>
        <dbReference type="Proteomes" id="UP000572007"/>
    </source>
</evidence>
<dbReference type="Proteomes" id="UP000572007">
    <property type="component" value="Unassembled WGS sequence"/>
</dbReference>
<dbReference type="AlphaFoldDB" id="A0A846W704"/>
<keyword evidence="2" id="KW-1185">Reference proteome</keyword>
<organism evidence="1 2">
    <name type="scientific">Nocardia coubleae</name>
    <dbReference type="NCBI Taxonomy" id="356147"/>
    <lineage>
        <taxon>Bacteria</taxon>
        <taxon>Bacillati</taxon>
        <taxon>Actinomycetota</taxon>
        <taxon>Actinomycetes</taxon>
        <taxon>Mycobacteriales</taxon>
        <taxon>Nocardiaceae</taxon>
        <taxon>Nocardia</taxon>
    </lineage>
</organism>
<dbReference type="Pfam" id="PF08974">
    <property type="entry name" value="DUF1877"/>
    <property type="match status" value="1"/>
</dbReference>
<protein>
    <submittedName>
        <fullName evidence="1">DUF1877 family protein</fullName>
    </submittedName>
</protein>
<reference evidence="1 2" key="1">
    <citation type="submission" date="2020-04" db="EMBL/GenBank/DDBJ databases">
        <title>MicrobeNet Type strains.</title>
        <authorList>
            <person name="Nicholson A.C."/>
        </authorList>
    </citation>
    <scope>NUCLEOTIDE SEQUENCE [LARGE SCALE GENOMIC DNA]</scope>
    <source>
        <strain evidence="1 2">DSM 44960</strain>
    </source>
</reference>
<sequence length="154" mass="17054">MGAVMSFSRVSTAELEMAMRHKDIAEEFLAGYEPSADDPSGYLDKAWGGLNYLLEAAGTGVDLFFTPTPLPIGEYNGWTAQEVARTAEILSKTPFSKLAEHYNGVRMVEAQVYPNLWGDTRNDGLGYLREYYTKLVAVFQHAAEHDAGLLQHFG</sequence>
<comment type="caution">
    <text evidence="1">The sequence shown here is derived from an EMBL/GenBank/DDBJ whole genome shotgun (WGS) entry which is preliminary data.</text>
</comment>
<dbReference type="InterPro" id="IPR035944">
    <property type="entry name" value="YfbM-like_sf"/>
</dbReference>
<proteinExistence type="predicted"/>
<accession>A0A846W704</accession>
<gene>
    <name evidence="1" type="ORF">HGA10_17615</name>
</gene>
<dbReference type="SUPFAM" id="SSF111069">
    <property type="entry name" value="Hypothetical protein yfbM"/>
    <property type="match status" value="1"/>
</dbReference>
<name>A0A846W704_9NOCA</name>
<dbReference type="RefSeq" id="WP_167353293.1">
    <property type="nucleotide sequence ID" value="NZ_JAAXOM010000004.1"/>
</dbReference>